<dbReference type="EMBL" id="RZNX01000003">
    <property type="protein sequence ID" value="RUT31737.1"/>
    <property type="molecule type" value="Genomic_DNA"/>
</dbReference>
<dbReference type="AlphaFoldDB" id="A0A433XC52"/>
<organism evidence="1 2">
    <name type="scientific">Paenibacillus zeisoli</name>
    <dbReference type="NCBI Taxonomy" id="2496267"/>
    <lineage>
        <taxon>Bacteria</taxon>
        <taxon>Bacillati</taxon>
        <taxon>Bacillota</taxon>
        <taxon>Bacilli</taxon>
        <taxon>Bacillales</taxon>
        <taxon>Paenibacillaceae</taxon>
        <taxon>Paenibacillus</taxon>
    </lineage>
</organism>
<protein>
    <submittedName>
        <fullName evidence="1">Uncharacterized protein</fullName>
    </submittedName>
</protein>
<keyword evidence="2" id="KW-1185">Reference proteome</keyword>
<reference evidence="1 2" key="1">
    <citation type="submission" date="2018-12" db="EMBL/GenBank/DDBJ databases">
        <authorList>
            <person name="Sun L."/>
            <person name="Chen Z."/>
        </authorList>
    </citation>
    <scope>NUCLEOTIDE SEQUENCE [LARGE SCALE GENOMIC DNA]</scope>
    <source>
        <strain evidence="1 2">3-5-3</strain>
    </source>
</reference>
<dbReference type="Gene3D" id="2.60.20.10">
    <property type="entry name" value="Crystallins"/>
    <property type="match status" value="1"/>
</dbReference>
<dbReference type="SUPFAM" id="SSF49695">
    <property type="entry name" value="gamma-Crystallin-like"/>
    <property type="match status" value="1"/>
</dbReference>
<name>A0A433XC52_9BACL</name>
<dbReference type="RefSeq" id="WP_127199117.1">
    <property type="nucleotide sequence ID" value="NZ_RZNX01000003.1"/>
</dbReference>
<comment type="caution">
    <text evidence="1">The sequence shown here is derived from an EMBL/GenBank/DDBJ whole genome shotgun (WGS) entry which is preliminary data.</text>
</comment>
<proteinExistence type="predicted"/>
<dbReference type="Proteomes" id="UP000272464">
    <property type="component" value="Unassembled WGS sequence"/>
</dbReference>
<evidence type="ECO:0000313" key="1">
    <source>
        <dbReference type="EMBL" id="RUT31737.1"/>
    </source>
</evidence>
<dbReference type="InterPro" id="IPR011024">
    <property type="entry name" value="G_crystallin-like"/>
</dbReference>
<dbReference type="OrthoDB" id="2663197at2"/>
<sequence length="120" mass="14110">MGTISQRILPRLALFDEENFRGRRIVFRGNLAIRNIERIFDEPESLRFRSNGRGATLVLFSRNNFRGRFRVIRVSRNIADLERAVGFEVNSIIMSSTRLTIEEIRLIRRTGRLPGKFRIF</sequence>
<accession>A0A433XC52</accession>
<evidence type="ECO:0000313" key="2">
    <source>
        <dbReference type="Proteomes" id="UP000272464"/>
    </source>
</evidence>
<gene>
    <name evidence="1" type="ORF">EJP77_10130</name>
</gene>